<evidence type="ECO:0000256" key="3">
    <source>
        <dbReference type="ARBA" id="ARBA00022833"/>
    </source>
</evidence>
<name>A0A9N9IBE0_9GLOM</name>
<evidence type="ECO:0000313" key="7">
    <source>
        <dbReference type="EMBL" id="CAG8728940.1"/>
    </source>
</evidence>
<evidence type="ECO:0000256" key="1">
    <source>
        <dbReference type="ARBA" id="ARBA00022723"/>
    </source>
</evidence>
<keyword evidence="4" id="KW-0539">Nucleus</keyword>
<organism evidence="7 8">
    <name type="scientific">Acaulospora morrowiae</name>
    <dbReference type="NCBI Taxonomy" id="94023"/>
    <lineage>
        <taxon>Eukaryota</taxon>
        <taxon>Fungi</taxon>
        <taxon>Fungi incertae sedis</taxon>
        <taxon>Mucoromycota</taxon>
        <taxon>Glomeromycotina</taxon>
        <taxon>Glomeromycetes</taxon>
        <taxon>Diversisporales</taxon>
        <taxon>Acaulosporaceae</taxon>
        <taxon>Acaulospora</taxon>
    </lineage>
</organism>
<dbReference type="OrthoDB" id="30343at2759"/>
<keyword evidence="1" id="KW-0479">Metal-binding</keyword>
<gene>
    <name evidence="7" type="ORF">AMORRO_LOCUS13868</name>
</gene>
<keyword evidence="3" id="KW-0862">Zinc</keyword>
<proteinExistence type="predicted"/>
<dbReference type="PANTHER" id="PTHR45986:SF1">
    <property type="entry name" value="ZINC FINGER MATRIN-TYPE PROTEIN 2"/>
    <property type="match status" value="1"/>
</dbReference>
<evidence type="ECO:0000256" key="2">
    <source>
        <dbReference type="ARBA" id="ARBA00022771"/>
    </source>
</evidence>
<dbReference type="PANTHER" id="PTHR45986">
    <property type="entry name" value="ZINC FINGER MATRIN-TYPE PROTEIN 2"/>
    <property type="match status" value="1"/>
</dbReference>
<feature type="region of interest" description="Disordered" evidence="5">
    <location>
        <begin position="160"/>
        <end position="209"/>
    </location>
</feature>
<evidence type="ECO:0000259" key="6">
    <source>
        <dbReference type="SMART" id="SM00451"/>
    </source>
</evidence>
<feature type="compositionally biased region" description="Basic residues" evidence="5">
    <location>
        <begin position="178"/>
        <end position="188"/>
    </location>
</feature>
<dbReference type="Gene3D" id="3.30.160.60">
    <property type="entry name" value="Classic Zinc Finger"/>
    <property type="match status" value="1"/>
</dbReference>
<dbReference type="InterPro" id="IPR003604">
    <property type="entry name" value="Matrin/U1-like-C_Znf_C2H2"/>
</dbReference>
<dbReference type="SUPFAM" id="SSF57667">
    <property type="entry name" value="beta-beta-alpha zinc fingers"/>
    <property type="match status" value="1"/>
</dbReference>
<feature type="compositionally biased region" description="Basic and acidic residues" evidence="5">
    <location>
        <begin position="18"/>
        <end position="41"/>
    </location>
</feature>
<accession>A0A9N9IBE0</accession>
<dbReference type="Pfam" id="PF12874">
    <property type="entry name" value="zf-met"/>
    <property type="match status" value="1"/>
</dbReference>
<dbReference type="SMART" id="SM00451">
    <property type="entry name" value="ZnF_U1"/>
    <property type="match status" value="1"/>
</dbReference>
<keyword evidence="8" id="KW-1185">Reference proteome</keyword>
<dbReference type="GO" id="GO:0000398">
    <property type="term" value="P:mRNA splicing, via spliceosome"/>
    <property type="evidence" value="ECO:0007669"/>
    <property type="project" value="InterPro"/>
</dbReference>
<evidence type="ECO:0000256" key="4">
    <source>
        <dbReference type="ARBA" id="ARBA00023242"/>
    </source>
</evidence>
<dbReference type="EMBL" id="CAJVPV010025432">
    <property type="protein sequence ID" value="CAG8728940.1"/>
    <property type="molecule type" value="Genomic_DNA"/>
</dbReference>
<dbReference type="GO" id="GO:0005681">
    <property type="term" value="C:spliceosomal complex"/>
    <property type="evidence" value="ECO:0007669"/>
    <property type="project" value="InterPro"/>
</dbReference>
<dbReference type="AlphaFoldDB" id="A0A9N9IBE0"/>
<dbReference type="GO" id="GO:0003676">
    <property type="term" value="F:nucleic acid binding"/>
    <property type="evidence" value="ECO:0007669"/>
    <property type="project" value="InterPro"/>
</dbReference>
<feature type="compositionally biased region" description="Basic and acidic residues" evidence="5">
    <location>
        <begin position="58"/>
        <end position="68"/>
    </location>
</feature>
<dbReference type="InterPro" id="IPR036236">
    <property type="entry name" value="Znf_C2H2_sf"/>
</dbReference>
<feature type="compositionally biased region" description="Basic and acidic residues" evidence="5">
    <location>
        <begin position="165"/>
        <end position="177"/>
    </location>
</feature>
<keyword evidence="2" id="KW-0863">Zinc-finger</keyword>
<dbReference type="InterPro" id="IPR013087">
    <property type="entry name" value="Znf_C2H2_type"/>
</dbReference>
<feature type="domain" description="U1-type" evidence="6">
    <location>
        <begin position="97"/>
        <end position="131"/>
    </location>
</feature>
<reference evidence="7" key="1">
    <citation type="submission" date="2021-06" db="EMBL/GenBank/DDBJ databases">
        <authorList>
            <person name="Kallberg Y."/>
            <person name="Tangrot J."/>
            <person name="Rosling A."/>
        </authorList>
    </citation>
    <scope>NUCLEOTIDE SEQUENCE</scope>
    <source>
        <strain evidence="7">CL551</strain>
    </source>
</reference>
<sequence>MSDPRKKGFYEPGAQDTNFRRTWDKEAYERRARERARQDREREEDDDRKRKGLKAKHPSSEAEQPRDLLKARTERVVLDTNLNKIQVVQSTGIASKQPGFHCKECDCVVKDSVNFLDHINGKKHQRALGMTMKVERSSLEQVKAKMAELKKKKEEGPQIYDFDAQIEKSQKQEEEEKRRKKERKKAKKKGESGKNDINGESGKDDANEEEINPEMEKLMGYGITSLMHFYLDYNVLTIKIKRSMQSIDLATSDQLNQDREQVSHQISNLITTI</sequence>
<dbReference type="Proteomes" id="UP000789342">
    <property type="component" value="Unassembled WGS sequence"/>
</dbReference>
<dbReference type="InterPro" id="IPR040107">
    <property type="entry name" value="Snu23"/>
</dbReference>
<protein>
    <submittedName>
        <fullName evidence="7">9858_t:CDS:1</fullName>
    </submittedName>
</protein>
<dbReference type="GO" id="GO:0008270">
    <property type="term" value="F:zinc ion binding"/>
    <property type="evidence" value="ECO:0007669"/>
    <property type="project" value="UniProtKB-KW"/>
</dbReference>
<evidence type="ECO:0000256" key="5">
    <source>
        <dbReference type="SAM" id="MobiDB-lite"/>
    </source>
</evidence>
<comment type="caution">
    <text evidence="7">The sequence shown here is derived from an EMBL/GenBank/DDBJ whole genome shotgun (WGS) entry which is preliminary data.</text>
</comment>
<dbReference type="GO" id="GO:0046540">
    <property type="term" value="C:U4/U6 x U5 tri-snRNP complex"/>
    <property type="evidence" value="ECO:0007669"/>
    <property type="project" value="TreeGrafter"/>
</dbReference>
<feature type="region of interest" description="Disordered" evidence="5">
    <location>
        <begin position="1"/>
        <end position="68"/>
    </location>
</feature>
<evidence type="ECO:0000313" key="8">
    <source>
        <dbReference type="Proteomes" id="UP000789342"/>
    </source>
</evidence>